<comment type="caution">
    <text evidence="13">The sequence shown here is derived from an EMBL/GenBank/DDBJ whole genome shotgun (WGS) entry which is preliminary data.</text>
</comment>
<dbReference type="Proteomes" id="UP000566813">
    <property type="component" value="Unassembled WGS sequence"/>
</dbReference>
<evidence type="ECO:0000259" key="11">
    <source>
        <dbReference type="Pfam" id="PF00593"/>
    </source>
</evidence>
<dbReference type="PROSITE" id="PS52016">
    <property type="entry name" value="TONB_DEPENDENT_REC_3"/>
    <property type="match status" value="1"/>
</dbReference>
<organism evidence="13 14">
    <name type="scientific">Novosphingobium flavum</name>
    <dbReference type="NCBI Taxonomy" id="1778672"/>
    <lineage>
        <taxon>Bacteria</taxon>
        <taxon>Pseudomonadati</taxon>
        <taxon>Pseudomonadota</taxon>
        <taxon>Alphaproteobacteria</taxon>
        <taxon>Sphingomonadales</taxon>
        <taxon>Sphingomonadaceae</taxon>
        <taxon>Novosphingobium</taxon>
    </lineage>
</organism>
<evidence type="ECO:0000256" key="4">
    <source>
        <dbReference type="ARBA" id="ARBA00022692"/>
    </source>
</evidence>
<dbReference type="RefSeq" id="WP_185664409.1">
    <property type="nucleotide sequence ID" value="NZ_JACLAW010000008.1"/>
</dbReference>
<dbReference type="InterPro" id="IPR000531">
    <property type="entry name" value="Beta-barrel_TonB"/>
</dbReference>
<evidence type="ECO:0000313" key="13">
    <source>
        <dbReference type="EMBL" id="MBC2666104.1"/>
    </source>
</evidence>
<proteinExistence type="inferred from homology"/>
<feature type="signal peptide" evidence="10">
    <location>
        <begin position="1"/>
        <end position="23"/>
    </location>
</feature>
<evidence type="ECO:0000256" key="6">
    <source>
        <dbReference type="ARBA" id="ARBA00023136"/>
    </source>
</evidence>
<accession>A0A7X1KLZ7</accession>
<evidence type="ECO:0000256" key="1">
    <source>
        <dbReference type="ARBA" id="ARBA00004571"/>
    </source>
</evidence>
<keyword evidence="7 8" id="KW-0998">Cell outer membrane</keyword>
<evidence type="ECO:0000256" key="7">
    <source>
        <dbReference type="ARBA" id="ARBA00023237"/>
    </source>
</evidence>
<gene>
    <name evidence="13" type="ORF">H7F51_11305</name>
</gene>
<dbReference type="PANTHER" id="PTHR47234">
    <property type="match status" value="1"/>
</dbReference>
<evidence type="ECO:0000256" key="5">
    <source>
        <dbReference type="ARBA" id="ARBA00023077"/>
    </source>
</evidence>
<dbReference type="GO" id="GO:0009279">
    <property type="term" value="C:cell outer membrane"/>
    <property type="evidence" value="ECO:0007669"/>
    <property type="project" value="UniProtKB-SubCell"/>
</dbReference>
<evidence type="ECO:0000259" key="12">
    <source>
        <dbReference type="Pfam" id="PF07715"/>
    </source>
</evidence>
<feature type="domain" description="TonB-dependent receptor plug" evidence="12">
    <location>
        <begin position="49"/>
        <end position="164"/>
    </location>
</feature>
<evidence type="ECO:0000256" key="2">
    <source>
        <dbReference type="ARBA" id="ARBA00022448"/>
    </source>
</evidence>
<dbReference type="PANTHER" id="PTHR47234:SF3">
    <property type="entry name" value="SECRETIN_TONB SHORT N-TERMINAL DOMAIN-CONTAINING PROTEIN"/>
    <property type="match status" value="1"/>
</dbReference>
<dbReference type="EMBL" id="JACLAW010000008">
    <property type="protein sequence ID" value="MBC2666104.1"/>
    <property type="molecule type" value="Genomic_DNA"/>
</dbReference>
<dbReference type="Gene3D" id="2.40.170.20">
    <property type="entry name" value="TonB-dependent receptor, beta-barrel domain"/>
    <property type="match status" value="1"/>
</dbReference>
<feature type="chain" id="PRO_5030518793" evidence="10">
    <location>
        <begin position="24"/>
        <end position="998"/>
    </location>
</feature>
<dbReference type="InterPro" id="IPR012910">
    <property type="entry name" value="Plug_dom"/>
</dbReference>
<comment type="subcellular location">
    <subcellularLocation>
        <location evidence="1 8">Cell outer membrane</location>
        <topology evidence="1 8">Multi-pass membrane protein</topology>
    </subcellularLocation>
</comment>
<protein>
    <submittedName>
        <fullName evidence="13">TonB-dependent receptor</fullName>
    </submittedName>
</protein>
<keyword evidence="5 9" id="KW-0798">TonB box</keyword>
<keyword evidence="13" id="KW-0675">Receptor</keyword>
<evidence type="ECO:0000256" key="9">
    <source>
        <dbReference type="RuleBase" id="RU003357"/>
    </source>
</evidence>
<reference evidence="13 14" key="1">
    <citation type="submission" date="2020-08" db="EMBL/GenBank/DDBJ databases">
        <title>The genome sequence of type strain Novosphingobium flavum NBRC 111647.</title>
        <authorList>
            <person name="Liu Y."/>
        </authorList>
    </citation>
    <scope>NUCLEOTIDE SEQUENCE [LARGE SCALE GENOMIC DNA]</scope>
    <source>
        <strain evidence="13 14">NBRC 111647</strain>
    </source>
</reference>
<keyword evidence="10" id="KW-0732">Signal</keyword>
<dbReference type="AlphaFoldDB" id="A0A7X1KLZ7"/>
<keyword evidence="2 8" id="KW-0813">Transport</keyword>
<evidence type="ECO:0000313" key="14">
    <source>
        <dbReference type="Proteomes" id="UP000566813"/>
    </source>
</evidence>
<sequence length="998" mass="107164">MKRLLAVTLLASASIIAVDPALAQDKAADAENTADIIVTGSRVITNGNESPTPVTTLTTDALQASKPTTVYQALLEQPLIAGAKGGKLAGSTGQGGNNNSISSLNLRGLGGVRGLVLFDGKRVAPQNLNGEVDLAQIPQMLLQRVDLQTGGSSAVYGSDAIAGAVNFITNRKFNGIRFDGSFGVSTYGDYATYDFGAAYGHDLFEGRGHFEASVQYRNDPGLLRTDRDYIQEFGKTPWQLLGNGTSVPYFYSNIGFNNQATYGGRINRVSGPSSVFLNGVDIYKLDFRQNGVATQFVNGTLVTGSTELGGNGGQQTEIVSLGAKDNFLQTFGRFDYDLTDDVHFYLTGYWNRENQFNYLSNTRLYNAGATSGSTGGVLLTTQNAFLPDDIRAALQGAGVTTFRLGKIFTGANVDPMNTSYVNDNINVSTGLEGKLGTFNWDIGYSHSFNKQKNVSNNTFNTSRLLAALDSVLVNGTPTCRVLTQPQFAAQYAGCIPLNPFGPTATTKAQWDYIRQPTTYIGRTTQDSVSGGISGSPFETWAGPLNVALSGEWRRLGYSLYSEAEVANVTALDCAGLGIPNTTTSCVNGGTTSIWPNGSASRPPVSQRVVEGAIEADVPVLKDVPLAQDVRFNLAARHARYTSTGNVVITDPNVTRKFNATTWKVGLNWQVSDAIKIRATRSRDFRAPNLSELFLPGRTQALTGTTDYLTGAISGQSPAPNAPIVTMSQTIGGNPNVKPEVGYTTTVGVVLTPSPAFSLAIDYYNIKIKNAITTVDGSQVDIQQSCYASGGASPYCSLQERPLGFANKDPLTNAATKFYTATPLNIGELRTHGVDVEANFRTELGGQPLSIRALATYQPHLRSIQPGTKDTDAAGVSIPKLRIQASIRYNLTDTFRIDWTTRWRSHLLNVDPLLGLNVKDGYNYVKAVSYSNLNLSWKVTPAFETYLNVQNVFNQRPPVYTPLASGSPFASGAGVGGVGYYPADDAIGRYFIVGFRSKF</sequence>
<dbReference type="Gene3D" id="2.170.130.10">
    <property type="entry name" value="TonB-dependent receptor, plug domain"/>
    <property type="match status" value="1"/>
</dbReference>
<keyword evidence="3 8" id="KW-1134">Transmembrane beta strand</keyword>
<dbReference type="SUPFAM" id="SSF56935">
    <property type="entry name" value="Porins"/>
    <property type="match status" value="1"/>
</dbReference>
<dbReference type="Pfam" id="PF07715">
    <property type="entry name" value="Plug"/>
    <property type="match status" value="1"/>
</dbReference>
<dbReference type="Pfam" id="PF00593">
    <property type="entry name" value="TonB_dep_Rec_b-barrel"/>
    <property type="match status" value="1"/>
</dbReference>
<dbReference type="InterPro" id="IPR036942">
    <property type="entry name" value="Beta-barrel_TonB_sf"/>
</dbReference>
<comment type="similarity">
    <text evidence="8 9">Belongs to the TonB-dependent receptor family.</text>
</comment>
<dbReference type="InterPro" id="IPR039426">
    <property type="entry name" value="TonB-dep_rcpt-like"/>
</dbReference>
<feature type="domain" description="TonB-dependent receptor-like beta-barrel" evidence="11">
    <location>
        <begin position="398"/>
        <end position="951"/>
    </location>
</feature>
<name>A0A7X1KLZ7_9SPHN</name>
<keyword evidence="4 8" id="KW-0812">Transmembrane</keyword>
<keyword evidence="14" id="KW-1185">Reference proteome</keyword>
<evidence type="ECO:0000256" key="8">
    <source>
        <dbReference type="PROSITE-ProRule" id="PRU01360"/>
    </source>
</evidence>
<dbReference type="InterPro" id="IPR037066">
    <property type="entry name" value="Plug_dom_sf"/>
</dbReference>
<keyword evidence="6 8" id="KW-0472">Membrane</keyword>
<evidence type="ECO:0000256" key="10">
    <source>
        <dbReference type="SAM" id="SignalP"/>
    </source>
</evidence>
<evidence type="ECO:0000256" key="3">
    <source>
        <dbReference type="ARBA" id="ARBA00022452"/>
    </source>
</evidence>